<feature type="domain" description="PRC-barrel" evidence="2">
    <location>
        <begin position="6"/>
        <end position="75"/>
    </location>
</feature>
<feature type="compositionally biased region" description="Basic and acidic residues" evidence="1">
    <location>
        <begin position="148"/>
        <end position="162"/>
    </location>
</feature>
<dbReference type="InterPro" id="IPR014747">
    <property type="entry name" value="Bac_photo_RC_H_C"/>
</dbReference>
<dbReference type="SUPFAM" id="SSF50346">
    <property type="entry name" value="PRC-barrel domain"/>
    <property type="match status" value="1"/>
</dbReference>
<evidence type="ECO:0000313" key="4">
    <source>
        <dbReference type="Proteomes" id="UP000249341"/>
    </source>
</evidence>
<comment type="caution">
    <text evidence="3">The sequence shown here is derived from an EMBL/GenBank/DDBJ whole genome shotgun (WGS) entry which is preliminary data.</text>
</comment>
<feature type="region of interest" description="Disordered" evidence="1">
    <location>
        <begin position="138"/>
        <end position="162"/>
    </location>
</feature>
<protein>
    <submittedName>
        <fullName evidence="3">Uncharacterized protein DUF2382</fullName>
    </submittedName>
</protein>
<name>A0A327Z9P2_9ACTN</name>
<evidence type="ECO:0000313" key="3">
    <source>
        <dbReference type="EMBL" id="RAK36427.1"/>
    </source>
</evidence>
<dbReference type="InterPro" id="IPR011033">
    <property type="entry name" value="PRC_barrel-like_sf"/>
</dbReference>
<accession>A0A327Z9P2</accession>
<dbReference type="EMBL" id="QLMJ01000008">
    <property type="protein sequence ID" value="RAK36427.1"/>
    <property type="molecule type" value="Genomic_DNA"/>
</dbReference>
<evidence type="ECO:0000256" key="1">
    <source>
        <dbReference type="SAM" id="MobiDB-lite"/>
    </source>
</evidence>
<dbReference type="GO" id="GO:0030077">
    <property type="term" value="C:plasma membrane light-harvesting complex"/>
    <property type="evidence" value="ECO:0007669"/>
    <property type="project" value="InterPro"/>
</dbReference>
<sequence>MITQNDIARLTGADVYDTDGDKVGSVGEVYLDAQGGDPQWVTVRTGLFGTKETFVPLRAASYSGDRITVSYPKGKIKDAPRIDADGAVSPAEEAELYTYYGLRDGDTTAGRHAAAGYGASYDDSSAASGTARLRKYVVTEQQPVSEPVAREETAGDEGRDRR</sequence>
<dbReference type="Pfam" id="PF05239">
    <property type="entry name" value="PRC"/>
    <property type="match status" value="1"/>
</dbReference>
<evidence type="ECO:0000259" key="2">
    <source>
        <dbReference type="Pfam" id="PF05239"/>
    </source>
</evidence>
<dbReference type="GO" id="GO:0019684">
    <property type="term" value="P:photosynthesis, light reaction"/>
    <property type="evidence" value="ECO:0007669"/>
    <property type="project" value="InterPro"/>
</dbReference>
<dbReference type="OrthoDB" id="3712018at2"/>
<keyword evidence="4" id="KW-1185">Reference proteome</keyword>
<dbReference type="Proteomes" id="UP000249341">
    <property type="component" value="Unassembled WGS sequence"/>
</dbReference>
<dbReference type="AlphaFoldDB" id="A0A327Z9P2"/>
<dbReference type="InterPro" id="IPR027275">
    <property type="entry name" value="PRC-brl_dom"/>
</dbReference>
<gene>
    <name evidence="3" type="ORF">B0I29_10816</name>
</gene>
<dbReference type="RefSeq" id="WP_111650270.1">
    <property type="nucleotide sequence ID" value="NZ_JACHWI010000007.1"/>
</dbReference>
<organism evidence="3 4">
    <name type="scientific">Actinoplanes lutulentus</name>
    <dbReference type="NCBI Taxonomy" id="1287878"/>
    <lineage>
        <taxon>Bacteria</taxon>
        <taxon>Bacillati</taxon>
        <taxon>Actinomycetota</taxon>
        <taxon>Actinomycetes</taxon>
        <taxon>Micromonosporales</taxon>
        <taxon>Micromonosporaceae</taxon>
        <taxon>Actinoplanes</taxon>
    </lineage>
</organism>
<proteinExistence type="predicted"/>
<dbReference type="Gene3D" id="3.90.50.10">
    <property type="entry name" value="Photosynthetic Reaction Center, subunit H, domain 2"/>
    <property type="match status" value="1"/>
</dbReference>
<reference evidence="3 4" key="1">
    <citation type="submission" date="2018-06" db="EMBL/GenBank/DDBJ databases">
        <title>Genomic Encyclopedia of Type Strains, Phase III (KMG-III): the genomes of soil and plant-associated and newly described type strains.</title>
        <authorList>
            <person name="Whitman W."/>
        </authorList>
    </citation>
    <scope>NUCLEOTIDE SEQUENCE [LARGE SCALE GENOMIC DNA]</scope>
    <source>
        <strain evidence="3 4">CGMCC 4.7090</strain>
    </source>
</reference>